<reference evidence="2 3" key="1">
    <citation type="submission" date="2019-02" db="EMBL/GenBank/DDBJ databases">
        <title>Sequencing the genomes of 1000 actinobacteria strains.</title>
        <authorList>
            <person name="Klenk H.-P."/>
        </authorList>
    </citation>
    <scope>NUCLEOTIDE SEQUENCE [LARGE SCALE GENOMIC DNA]</scope>
    <source>
        <strain evidence="2 3">DSM 44509</strain>
    </source>
</reference>
<feature type="transmembrane region" description="Helical" evidence="1">
    <location>
        <begin position="209"/>
        <end position="227"/>
    </location>
</feature>
<protein>
    <submittedName>
        <fullName evidence="2">Uncharacterized protein</fullName>
    </submittedName>
</protein>
<sequence>MGSTLAGSVTVIGRRGAAWAPWLVSGTAVGLLCCAIVLHLATRDEAGATAADTLLFVVSCTCNVSAPLVGGLIARRLPASPYGWLLLAIGMGISLLAVLPTLRQAEILTYWIGAWLEGAVFLTLPSLMILVMLLFPDGRLPSRRWRWLPRMSVVLALLLAVALPFTRWEDDPAAASPWGLPATAANPPTSTPWALRGAVGMRLSELFDLGVFVLVVLATVAVGSILVRFRRAGPVVRQQLKWFLFAGALLVATVVPEATDVRIGDSVWPSVEAAAFGLMPIAVGIAILRYRLFEIDRVISRTVTYALLTAGLVGMYFVVVTLLRWAAAPVIGSSAPAVVLSTLAVAAAFRPVHRRVQAAVDRRFDRARYDAARAVDAFAVRLRDQIDLDELVTGLGQTVAATVAPTRIGVWLRRSPSGGG</sequence>
<feature type="transmembrane region" description="Helical" evidence="1">
    <location>
        <begin position="325"/>
        <end position="349"/>
    </location>
</feature>
<dbReference type="EMBL" id="SHKV01000001">
    <property type="protein sequence ID" value="RZU30802.1"/>
    <property type="molecule type" value="Genomic_DNA"/>
</dbReference>
<keyword evidence="1" id="KW-1133">Transmembrane helix</keyword>
<name>A0A4Q7Y1Y8_9ACTN</name>
<feature type="transmembrane region" description="Helical" evidence="1">
    <location>
        <begin position="147"/>
        <end position="166"/>
    </location>
</feature>
<feature type="transmembrane region" description="Helical" evidence="1">
    <location>
        <begin position="302"/>
        <end position="319"/>
    </location>
</feature>
<feature type="transmembrane region" description="Helical" evidence="1">
    <location>
        <begin position="81"/>
        <end position="102"/>
    </location>
</feature>
<feature type="transmembrane region" description="Helical" evidence="1">
    <location>
        <begin position="20"/>
        <end position="41"/>
    </location>
</feature>
<keyword evidence="3" id="KW-1185">Reference proteome</keyword>
<accession>A0A4Q7Y1Y8</accession>
<evidence type="ECO:0000313" key="3">
    <source>
        <dbReference type="Proteomes" id="UP000292507"/>
    </source>
</evidence>
<feature type="transmembrane region" description="Helical" evidence="1">
    <location>
        <begin position="108"/>
        <end position="135"/>
    </location>
</feature>
<feature type="transmembrane region" description="Helical" evidence="1">
    <location>
        <begin position="267"/>
        <end position="290"/>
    </location>
</feature>
<gene>
    <name evidence="2" type="ORF">BKA19_0430</name>
</gene>
<keyword evidence="1" id="KW-0472">Membrane</keyword>
<evidence type="ECO:0000313" key="2">
    <source>
        <dbReference type="EMBL" id="RZU30802.1"/>
    </source>
</evidence>
<proteinExistence type="predicted"/>
<dbReference type="AlphaFoldDB" id="A0A4Q7Y1Y8"/>
<dbReference type="Proteomes" id="UP000292507">
    <property type="component" value="Unassembled WGS sequence"/>
</dbReference>
<feature type="transmembrane region" description="Helical" evidence="1">
    <location>
        <begin position="239"/>
        <end position="255"/>
    </location>
</feature>
<keyword evidence="1" id="KW-0812">Transmembrane</keyword>
<comment type="caution">
    <text evidence="2">The sequence shown here is derived from an EMBL/GenBank/DDBJ whole genome shotgun (WGS) entry which is preliminary data.</text>
</comment>
<feature type="transmembrane region" description="Helical" evidence="1">
    <location>
        <begin position="53"/>
        <end position="74"/>
    </location>
</feature>
<organism evidence="2 3">
    <name type="scientific">Blastococcus saxobsidens</name>
    <dbReference type="NCBI Taxonomy" id="138336"/>
    <lineage>
        <taxon>Bacteria</taxon>
        <taxon>Bacillati</taxon>
        <taxon>Actinomycetota</taxon>
        <taxon>Actinomycetes</taxon>
        <taxon>Geodermatophilales</taxon>
        <taxon>Geodermatophilaceae</taxon>
        <taxon>Blastococcus</taxon>
    </lineage>
</organism>
<evidence type="ECO:0000256" key="1">
    <source>
        <dbReference type="SAM" id="Phobius"/>
    </source>
</evidence>